<dbReference type="OrthoDB" id="5195026at2"/>
<dbReference type="STRING" id="1469647.BC351_02225"/>
<gene>
    <name evidence="3" type="ORF">BC351_02225</name>
</gene>
<dbReference type="SUPFAM" id="SSF46785">
    <property type="entry name" value="Winged helix' DNA-binding domain"/>
    <property type="match status" value="1"/>
</dbReference>
<evidence type="ECO:0000259" key="2">
    <source>
        <dbReference type="PROSITE" id="PS50995"/>
    </source>
</evidence>
<dbReference type="SMART" id="SM00347">
    <property type="entry name" value="HTH_MARR"/>
    <property type="match status" value="1"/>
</dbReference>
<proteinExistence type="predicted"/>
<dbReference type="GO" id="GO:0006950">
    <property type="term" value="P:response to stress"/>
    <property type="evidence" value="ECO:0007669"/>
    <property type="project" value="TreeGrafter"/>
</dbReference>
<dbReference type="EMBL" id="MBTG01000001">
    <property type="protein sequence ID" value="OPH62076.1"/>
    <property type="molecule type" value="Genomic_DNA"/>
</dbReference>
<dbReference type="PANTHER" id="PTHR33164">
    <property type="entry name" value="TRANSCRIPTIONAL REGULATOR, MARR FAMILY"/>
    <property type="match status" value="1"/>
</dbReference>
<accession>A0A1V4HT85</accession>
<dbReference type="GO" id="GO:0003677">
    <property type="term" value="F:DNA binding"/>
    <property type="evidence" value="ECO:0007669"/>
    <property type="project" value="UniProtKB-KW"/>
</dbReference>
<dbReference type="Pfam" id="PF12802">
    <property type="entry name" value="MarR_2"/>
    <property type="match status" value="1"/>
</dbReference>
<dbReference type="InterPro" id="IPR036388">
    <property type="entry name" value="WH-like_DNA-bd_sf"/>
</dbReference>
<sequence length="111" mass="13149">MKKLQEDQLAVWRTFLNTHSTVIRLIEKDLLDQDQVPLIWYDVLVALYQTPSRKMRMSELADKVVLTPSVITRLVERLEKEGYVRRERTEEDRRGSYAVLTREGKRAFLKA</sequence>
<reference evidence="4" key="1">
    <citation type="submission" date="2016-07" db="EMBL/GenBank/DDBJ databases">
        <authorList>
            <person name="Florea S."/>
            <person name="Webb J.S."/>
            <person name="Jaromczyk J."/>
            <person name="Schardl C.L."/>
        </authorList>
    </citation>
    <scope>NUCLEOTIDE SEQUENCE [LARGE SCALE GENOMIC DNA]</scope>
    <source>
        <strain evidence="4">CY1</strain>
    </source>
</reference>
<dbReference type="Gene3D" id="1.10.10.10">
    <property type="entry name" value="Winged helix-like DNA-binding domain superfamily/Winged helix DNA-binding domain"/>
    <property type="match status" value="1"/>
</dbReference>
<comment type="caution">
    <text evidence="3">The sequence shown here is derived from an EMBL/GenBank/DDBJ whole genome shotgun (WGS) entry which is preliminary data.</text>
</comment>
<dbReference type="PANTHER" id="PTHR33164:SF57">
    <property type="entry name" value="MARR-FAMILY TRANSCRIPTIONAL REGULATOR"/>
    <property type="match status" value="1"/>
</dbReference>
<dbReference type="Proteomes" id="UP000190626">
    <property type="component" value="Unassembled WGS sequence"/>
</dbReference>
<dbReference type="PROSITE" id="PS50995">
    <property type="entry name" value="HTH_MARR_2"/>
    <property type="match status" value="1"/>
</dbReference>
<keyword evidence="1" id="KW-0238">DNA-binding</keyword>
<dbReference type="AlphaFoldDB" id="A0A1V4HT85"/>
<evidence type="ECO:0000256" key="1">
    <source>
        <dbReference type="ARBA" id="ARBA00023125"/>
    </source>
</evidence>
<dbReference type="GO" id="GO:0003700">
    <property type="term" value="F:DNA-binding transcription factor activity"/>
    <property type="evidence" value="ECO:0007669"/>
    <property type="project" value="InterPro"/>
</dbReference>
<organism evidence="3 4">
    <name type="scientific">Paenibacillus ferrarius</name>
    <dbReference type="NCBI Taxonomy" id="1469647"/>
    <lineage>
        <taxon>Bacteria</taxon>
        <taxon>Bacillati</taxon>
        <taxon>Bacillota</taxon>
        <taxon>Bacilli</taxon>
        <taxon>Bacillales</taxon>
        <taxon>Paenibacillaceae</taxon>
        <taxon>Paenibacillus</taxon>
    </lineage>
</organism>
<feature type="domain" description="HTH marR-type" evidence="2">
    <location>
        <begin position="1"/>
        <end position="111"/>
    </location>
</feature>
<dbReference type="InterPro" id="IPR000835">
    <property type="entry name" value="HTH_MarR-typ"/>
</dbReference>
<dbReference type="PRINTS" id="PR00598">
    <property type="entry name" value="HTHMARR"/>
</dbReference>
<dbReference type="InterPro" id="IPR039422">
    <property type="entry name" value="MarR/SlyA-like"/>
</dbReference>
<dbReference type="InterPro" id="IPR036390">
    <property type="entry name" value="WH_DNA-bd_sf"/>
</dbReference>
<name>A0A1V4HT85_9BACL</name>
<dbReference type="RefSeq" id="WP_079409071.1">
    <property type="nucleotide sequence ID" value="NZ_MBTG01000001.1"/>
</dbReference>
<evidence type="ECO:0000313" key="3">
    <source>
        <dbReference type="EMBL" id="OPH62076.1"/>
    </source>
</evidence>
<keyword evidence="4" id="KW-1185">Reference proteome</keyword>
<evidence type="ECO:0000313" key="4">
    <source>
        <dbReference type="Proteomes" id="UP000190626"/>
    </source>
</evidence>
<protein>
    <recommendedName>
        <fullName evidence="2">HTH marR-type domain-containing protein</fullName>
    </recommendedName>
</protein>